<dbReference type="GO" id="GO:0016791">
    <property type="term" value="F:phosphatase activity"/>
    <property type="evidence" value="ECO:0007669"/>
    <property type="project" value="TreeGrafter"/>
</dbReference>
<dbReference type="GO" id="GO:0007165">
    <property type="term" value="P:signal transduction"/>
    <property type="evidence" value="ECO:0007669"/>
    <property type="project" value="InterPro"/>
</dbReference>
<evidence type="ECO:0000256" key="4">
    <source>
        <dbReference type="ARBA" id="ARBA00022801"/>
    </source>
</evidence>
<dbReference type="SMART" id="SM00086">
    <property type="entry name" value="PAC"/>
    <property type="match status" value="1"/>
</dbReference>
<name>A0A844GTJ1_9CHRO</name>
<dbReference type="Gene3D" id="3.60.40.10">
    <property type="entry name" value="PPM-type phosphatase domain"/>
    <property type="match status" value="1"/>
</dbReference>
<dbReference type="Gene3D" id="3.30.450.20">
    <property type="entry name" value="PAS domain"/>
    <property type="match status" value="3"/>
</dbReference>
<dbReference type="Proteomes" id="UP000437131">
    <property type="component" value="Unassembled WGS sequence"/>
</dbReference>
<dbReference type="SMART" id="SM00304">
    <property type="entry name" value="HAMP"/>
    <property type="match status" value="1"/>
</dbReference>
<keyword evidence="5 7" id="KW-1133">Transmembrane helix</keyword>
<dbReference type="PROSITE" id="PS50885">
    <property type="entry name" value="HAMP"/>
    <property type="match status" value="1"/>
</dbReference>
<dbReference type="NCBIfam" id="TIGR00229">
    <property type="entry name" value="sensory_box"/>
    <property type="match status" value="1"/>
</dbReference>
<dbReference type="InterPro" id="IPR033479">
    <property type="entry name" value="dCache_1"/>
</dbReference>
<dbReference type="InterPro" id="IPR001932">
    <property type="entry name" value="PPM-type_phosphatase-like_dom"/>
</dbReference>
<dbReference type="GO" id="GO:0005886">
    <property type="term" value="C:plasma membrane"/>
    <property type="evidence" value="ECO:0007669"/>
    <property type="project" value="UniProtKB-SubCell"/>
</dbReference>
<organism evidence="11 12">
    <name type="scientific">Cyanobacterium aponinum 0216</name>
    <dbReference type="NCBI Taxonomy" id="2676140"/>
    <lineage>
        <taxon>Bacteria</taxon>
        <taxon>Bacillati</taxon>
        <taxon>Cyanobacteriota</taxon>
        <taxon>Cyanophyceae</taxon>
        <taxon>Oscillatoriophycideae</taxon>
        <taxon>Chroococcales</taxon>
        <taxon>Geminocystaceae</taxon>
        <taxon>Cyanobacterium</taxon>
    </lineage>
</organism>
<dbReference type="InterPro" id="IPR000700">
    <property type="entry name" value="PAS-assoc_C"/>
</dbReference>
<proteinExistence type="predicted"/>
<reference evidence="11 12" key="1">
    <citation type="submission" date="2019-11" db="EMBL/GenBank/DDBJ databases">
        <title>Isolation of a new High Light Tolerant Cyanobacteria.</title>
        <authorList>
            <person name="Dobson Z."/>
            <person name="Vaughn N."/>
            <person name="Vaughn M."/>
            <person name="Fromme P."/>
            <person name="Mazor Y."/>
        </authorList>
    </citation>
    <scope>NUCLEOTIDE SEQUENCE [LARGE SCALE GENOMIC DNA]</scope>
    <source>
        <strain evidence="11 12">0216</strain>
    </source>
</reference>
<dbReference type="CDD" id="cd18773">
    <property type="entry name" value="PDC1_HK_sensor"/>
    <property type="match status" value="1"/>
</dbReference>
<dbReference type="EMBL" id="WMIA01000001">
    <property type="protein sequence ID" value="MTF37585.1"/>
    <property type="molecule type" value="Genomic_DNA"/>
</dbReference>
<dbReference type="Pfam" id="PF13426">
    <property type="entry name" value="PAS_9"/>
    <property type="match status" value="1"/>
</dbReference>
<dbReference type="InterPro" id="IPR052016">
    <property type="entry name" value="Bact_Sigma-Reg"/>
</dbReference>
<dbReference type="PANTHER" id="PTHR43156">
    <property type="entry name" value="STAGE II SPORULATION PROTEIN E-RELATED"/>
    <property type="match status" value="1"/>
</dbReference>
<dbReference type="SUPFAM" id="SSF158472">
    <property type="entry name" value="HAMP domain-like"/>
    <property type="match status" value="1"/>
</dbReference>
<feature type="transmembrane region" description="Helical" evidence="7">
    <location>
        <begin position="20"/>
        <end position="38"/>
    </location>
</feature>
<evidence type="ECO:0000256" key="7">
    <source>
        <dbReference type="SAM" id="Phobius"/>
    </source>
</evidence>
<dbReference type="InterPro" id="IPR003660">
    <property type="entry name" value="HAMP_dom"/>
</dbReference>
<dbReference type="AlphaFoldDB" id="A0A844GTJ1"/>
<dbReference type="Pfam" id="PF02743">
    <property type="entry name" value="dCache_1"/>
    <property type="match status" value="1"/>
</dbReference>
<dbReference type="SUPFAM" id="SSF55785">
    <property type="entry name" value="PYP-like sensor domain (PAS domain)"/>
    <property type="match status" value="1"/>
</dbReference>
<comment type="caution">
    <text evidence="11">The sequence shown here is derived from an EMBL/GenBank/DDBJ whole genome shotgun (WGS) entry which is preliminary data.</text>
</comment>
<dbReference type="Gene3D" id="6.10.340.10">
    <property type="match status" value="1"/>
</dbReference>
<feature type="domain" description="PAC" evidence="9">
    <location>
        <begin position="505"/>
        <end position="557"/>
    </location>
</feature>
<feature type="domain" description="PAS" evidence="8">
    <location>
        <begin position="433"/>
        <end position="476"/>
    </location>
</feature>
<dbReference type="InterPro" id="IPR000014">
    <property type="entry name" value="PAS"/>
</dbReference>
<dbReference type="InterPro" id="IPR035965">
    <property type="entry name" value="PAS-like_dom_sf"/>
</dbReference>
<dbReference type="PROSITE" id="PS50112">
    <property type="entry name" value="PAS"/>
    <property type="match status" value="1"/>
</dbReference>
<evidence type="ECO:0000256" key="1">
    <source>
        <dbReference type="ARBA" id="ARBA00004651"/>
    </source>
</evidence>
<evidence type="ECO:0000259" key="8">
    <source>
        <dbReference type="PROSITE" id="PS50112"/>
    </source>
</evidence>
<gene>
    <name evidence="11" type="ORF">GGC33_01380</name>
</gene>
<dbReference type="CDD" id="cd00130">
    <property type="entry name" value="PAS"/>
    <property type="match status" value="1"/>
</dbReference>
<dbReference type="Pfam" id="PF00672">
    <property type="entry name" value="HAMP"/>
    <property type="match status" value="1"/>
</dbReference>
<evidence type="ECO:0000256" key="2">
    <source>
        <dbReference type="ARBA" id="ARBA00022475"/>
    </source>
</evidence>
<keyword evidence="6 7" id="KW-0472">Membrane</keyword>
<dbReference type="InterPro" id="IPR036457">
    <property type="entry name" value="PPM-type-like_dom_sf"/>
</dbReference>
<feature type="domain" description="HAMP" evidence="10">
    <location>
        <begin position="373"/>
        <end position="425"/>
    </location>
</feature>
<keyword evidence="2" id="KW-1003">Cell membrane</keyword>
<dbReference type="CDD" id="cd06225">
    <property type="entry name" value="HAMP"/>
    <property type="match status" value="1"/>
</dbReference>
<dbReference type="RefSeq" id="WP_155082482.1">
    <property type="nucleotide sequence ID" value="NZ_WMIA01000001.1"/>
</dbReference>
<comment type="subcellular location">
    <subcellularLocation>
        <location evidence="1">Cell membrane</location>
        <topology evidence="1">Multi-pass membrane protein</topology>
    </subcellularLocation>
</comment>
<sequence length="832" mass="94758">MLRLFNQLNCRTNLRSLLVFPFVCQILIVLGVVSYLSYRSSQKALQEITNNLQQEIILRIDSNINGYLEEGNHLNQVNNNNIIFNPSLINNLQELGRFFVYQYRWNNTANIIGFARQDGSYVEVSRQPSGDFHLVILEQKEGQSNQLSTYLINTKGDILKTLSVEKNSEFDPRESSWYQETVKNNPSGWQNIYQTKLTNQLVIASSRVIYNSDQEFIGVLTNNIRLGELSLFLNQLKVGKTGAAFILDRKGRLIADSIKFSQGTLEEEERFLFTPATTNNNPYIRNIAEYLKKKNLFSKSLENSLVIDLAINQEKILIDVIPFNNQEGIDWLIVLVIPESDFTGFIRANTRVSLSLSILAIIIATISGLITSKVIIQPIINLKNASQKISQGKFNQKIPSQGIQELDSLAQYFNHMSEMLESIFNNLNKSLQDVSNLKYAIDQSAIVTITDPEGIIIYSNDKLVEVSGYSYEELIGTKTKKLKSGCHSQEFYHQLWTTISQGKVWRGEIKNKTKNNRFYWVDTTIVPLTDEKGNILQYLSIQTEITERKKLEKNLEQIVQIRTHELAQANEEITLLNQRLCSENLQLTGKLKLLHQMQQLILPKKEELEKIHCLDIAGYSEPTDELGGDYYDILADDNSVTIGIGDVTGHGLESGILMVMTQAAICTLKHLGDTNPIDFLDILNRAIFFNVRRMKSEKNLSLAIINYCQGEVCIAGQHEEIIIVRNHGEIELIDTIDLGLPIGIDEDIKEFINYHKITLDKGDGIVLYTDGITEARDVNKNQYGIERLCQVVSENWSLSCEQIRDIIIDDVKRFIGLQKIEDDLTLLLLKQR</sequence>
<evidence type="ECO:0000256" key="5">
    <source>
        <dbReference type="ARBA" id="ARBA00022989"/>
    </source>
</evidence>
<dbReference type="InterPro" id="IPR001610">
    <property type="entry name" value="PAC"/>
</dbReference>
<evidence type="ECO:0000256" key="6">
    <source>
        <dbReference type="ARBA" id="ARBA00023136"/>
    </source>
</evidence>
<evidence type="ECO:0000313" key="11">
    <source>
        <dbReference type="EMBL" id="MTF37585.1"/>
    </source>
</evidence>
<keyword evidence="3 7" id="KW-0812">Transmembrane</keyword>
<evidence type="ECO:0000256" key="3">
    <source>
        <dbReference type="ARBA" id="ARBA00022692"/>
    </source>
</evidence>
<protein>
    <submittedName>
        <fullName evidence="11">SpoIIE family protein phosphatase</fullName>
    </submittedName>
</protein>
<accession>A0A844GTJ1</accession>
<dbReference type="Pfam" id="PF07228">
    <property type="entry name" value="SpoIIE"/>
    <property type="match status" value="1"/>
</dbReference>
<evidence type="ECO:0000313" key="12">
    <source>
        <dbReference type="Proteomes" id="UP000437131"/>
    </source>
</evidence>
<dbReference type="PANTHER" id="PTHR43156:SF2">
    <property type="entry name" value="STAGE II SPORULATION PROTEIN E"/>
    <property type="match status" value="1"/>
</dbReference>
<dbReference type="PROSITE" id="PS50113">
    <property type="entry name" value="PAC"/>
    <property type="match status" value="1"/>
</dbReference>
<dbReference type="SMART" id="SM00331">
    <property type="entry name" value="PP2C_SIG"/>
    <property type="match status" value="1"/>
</dbReference>
<evidence type="ECO:0000259" key="9">
    <source>
        <dbReference type="PROSITE" id="PS50113"/>
    </source>
</evidence>
<keyword evidence="4" id="KW-0378">Hydrolase</keyword>
<evidence type="ECO:0000259" key="10">
    <source>
        <dbReference type="PROSITE" id="PS50885"/>
    </source>
</evidence>